<keyword evidence="7" id="KW-0934">Plastid</keyword>
<evidence type="ECO:0000256" key="14">
    <source>
        <dbReference type="ARBA" id="ARBA00068951"/>
    </source>
</evidence>
<accession>A0ABD3CDH7</accession>
<dbReference type="NCBIfam" id="TIGR01067">
    <property type="entry name" value="rplN_bact"/>
    <property type="match status" value="1"/>
</dbReference>
<comment type="similarity">
    <text evidence="4">Belongs to the universal ribosomal protein uL16 family.</text>
</comment>
<evidence type="ECO:0000256" key="13">
    <source>
        <dbReference type="ARBA" id="ARBA00035516"/>
    </source>
</evidence>
<dbReference type="GO" id="GO:1990904">
    <property type="term" value="C:ribonucleoprotein complex"/>
    <property type="evidence" value="ECO:0007669"/>
    <property type="project" value="UniProtKB-KW"/>
</dbReference>
<reference evidence="17" key="1">
    <citation type="journal article" date="2024" name="IScience">
        <title>Strigolactones Initiate the Formation of Haustorium-like Structures in Castilleja.</title>
        <authorList>
            <person name="Buerger M."/>
            <person name="Peterson D."/>
            <person name="Chory J."/>
        </authorList>
    </citation>
    <scope>NUCLEOTIDE SEQUENCE [LARGE SCALE GENOMIC DNA]</scope>
</reference>
<evidence type="ECO:0000256" key="3">
    <source>
        <dbReference type="ARBA" id="ARBA00006471"/>
    </source>
</evidence>
<protein>
    <recommendedName>
        <fullName evidence="14">Large ribosomal subunit protein uL14c</fullName>
    </recommendedName>
    <alternativeName>
        <fullName evidence="13">30S ribosomal protein S8, chloroplastic</fullName>
    </alternativeName>
    <alternativeName>
        <fullName evidence="12">Small ribosomal subunit protein uS8c</fullName>
    </alternativeName>
</protein>
<comment type="subcellular location">
    <subcellularLocation>
        <location evidence="2">Plastid</location>
        <location evidence="2">Chloroplast</location>
    </subcellularLocation>
</comment>
<evidence type="ECO:0000313" key="17">
    <source>
        <dbReference type="Proteomes" id="UP001632038"/>
    </source>
</evidence>
<dbReference type="FunFam" id="3.30.1490.10:FF:000001">
    <property type="entry name" value="30S ribosomal protein S8"/>
    <property type="match status" value="1"/>
</dbReference>
<dbReference type="PANTHER" id="PTHR12220">
    <property type="entry name" value="50S/60S RIBOSOMAL PROTEIN L16"/>
    <property type="match status" value="1"/>
</dbReference>
<dbReference type="InterPro" id="IPR000218">
    <property type="entry name" value="Ribosomal_uL14"/>
</dbReference>
<comment type="caution">
    <text evidence="16">The sequence shown here is derived from an EMBL/GenBank/DDBJ whole genome shotgun (WGS) entry which is preliminary data.</text>
</comment>
<comment type="function">
    <text evidence="1">One of the primary rRNA binding proteins, it binds directly to 16S rRNA central domain where it helps coordinate assembly of the platform of the 30S subunit.</text>
</comment>
<dbReference type="PROSITE" id="PS00586">
    <property type="entry name" value="RIBOSOMAL_L16_1"/>
    <property type="match status" value="1"/>
</dbReference>
<evidence type="ECO:0000256" key="4">
    <source>
        <dbReference type="ARBA" id="ARBA00008931"/>
    </source>
</evidence>
<dbReference type="Gene3D" id="3.30.1490.10">
    <property type="match status" value="1"/>
</dbReference>
<dbReference type="GO" id="GO:0019843">
    <property type="term" value="F:rRNA binding"/>
    <property type="evidence" value="ECO:0007669"/>
    <property type="project" value="UniProtKB-KW"/>
</dbReference>
<dbReference type="SUPFAM" id="SSF50193">
    <property type="entry name" value="Ribosomal protein L14"/>
    <property type="match status" value="1"/>
</dbReference>
<dbReference type="EMBL" id="JAVIJP010000038">
    <property type="protein sequence ID" value="KAL3627928.1"/>
    <property type="molecule type" value="Genomic_DNA"/>
</dbReference>
<evidence type="ECO:0000256" key="5">
    <source>
        <dbReference type="ARBA" id="ARBA00010745"/>
    </source>
</evidence>
<dbReference type="Gene3D" id="3.30.1370.30">
    <property type="match status" value="1"/>
</dbReference>
<dbReference type="NCBIfam" id="NF001109">
    <property type="entry name" value="PRK00136.1"/>
    <property type="match status" value="1"/>
</dbReference>
<evidence type="ECO:0000256" key="8">
    <source>
        <dbReference type="ARBA" id="ARBA00022730"/>
    </source>
</evidence>
<dbReference type="InterPro" id="IPR005745">
    <property type="entry name" value="Ribosomal_uL14_bac-type"/>
</dbReference>
<keyword evidence="9" id="KW-0694">RNA-binding</keyword>
<evidence type="ECO:0000256" key="2">
    <source>
        <dbReference type="ARBA" id="ARBA00004229"/>
    </source>
</evidence>
<dbReference type="InterPro" id="IPR000630">
    <property type="entry name" value="Ribosomal_uS8"/>
</dbReference>
<dbReference type="FunFam" id="2.40.150.20:FF:000002">
    <property type="entry name" value="50S ribosomal protein L14, chloroplastic"/>
    <property type="match status" value="1"/>
</dbReference>
<dbReference type="PRINTS" id="PR00060">
    <property type="entry name" value="RIBOSOMALL16"/>
</dbReference>
<evidence type="ECO:0000256" key="6">
    <source>
        <dbReference type="ARBA" id="ARBA00022528"/>
    </source>
</evidence>
<dbReference type="PANTHER" id="PTHR12220:SF13">
    <property type="entry name" value="LARGE RIBOSOMAL SUBUNIT PROTEIN UL16M"/>
    <property type="match status" value="1"/>
</dbReference>
<evidence type="ECO:0000256" key="12">
    <source>
        <dbReference type="ARBA" id="ARBA00035153"/>
    </source>
</evidence>
<dbReference type="Gene3D" id="3.90.1170.10">
    <property type="entry name" value="Ribosomal protein L10e/L16"/>
    <property type="match status" value="1"/>
</dbReference>
<organism evidence="16 17">
    <name type="scientific">Castilleja foliolosa</name>
    <dbReference type="NCBI Taxonomy" id="1961234"/>
    <lineage>
        <taxon>Eukaryota</taxon>
        <taxon>Viridiplantae</taxon>
        <taxon>Streptophyta</taxon>
        <taxon>Embryophyta</taxon>
        <taxon>Tracheophyta</taxon>
        <taxon>Spermatophyta</taxon>
        <taxon>Magnoliopsida</taxon>
        <taxon>eudicotyledons</taxon>
        <taxon>Gunneridae</taxon>
        <taxon>Pentapetalae</taxon>
        <taxon>asterids</taxon>
        <taxon>lamiids</taxon>
        <taxon>Lamiales</taxon>
        <taxon>Orobanchaceae</taxon>
        <taxon>Pedicularideae</taxon>
        <taxon>Castillejinae</taxon>
        <taxon>Castilleja</taxon>
    </lineage>
</organism>
<dbReference type="Gene3D" id="2.40.150.20">
    <property type="entry name" value="Ribosomal protein L14"/>
    <property type="match status" value="1"/>
</dbReference>
<dbReference type="GO" id="GO:0009507">
    <property type="term" value="C:chloroplast"/>
    <property type="evidence" value="ECO:0007669"/>
    <property type="project" value="UniProtKB-SubCell"/>
</dbReference>
<evidence type="ECO:0000256" key="15">
    <source>
        <dbReference type="RuleBase" id="RU003660"/>
    </source>
</evidence>
<evidence type="ECO:0000256" key="7">
    <source>
        <dbReference type="ARBA" id="ARBA00022640"/>
    </source>
</evidence>
<dbReference type="FunFam" id="3.90.1170.10:FF:000001">
    <property type="entry name" value="50S ribosomal protein L16"/>
    <property type="match status" value="1"/>
</dbReference>
<evidence type="ECO:0000256" key="1">
    <source>
        <dbReference type="ARBA" id="ARBA00002569"/>
    </source>
</evidence>
<dbReference type="AlphaFoldDB" id="A0ABD3CDH7"/>
<keyword evidence="6" id="KW-0150">Chloroplast</keyword>
<evidence type="ECO:0000256" key="10">
    <source>
        <dbReference type="ARBA" id="ARBA00022980"/>
    </source>
</evidence>
<keyword evidence="11 15" id="KW-0687">Ribonucleoprotein</keyword>
<dbReference type="HAMAP" id="MF_01302_B">
    <property type="entry name" value="Ribosomal_uS8_B"/>
    <property type="match status" value="1"/>
</dbReference>
<keyword evidence="10 15" id="KW-0689">Ribosomal protein</keyword>
<dbReference type="Pfam" id="PF00238">
    <property type="entry name" value="Ribosomal_L14"/>
    <property type="match status" value="1"/>
</dbReference>
<evidence type="ECO:0000256" key="11">
    <source>
        <dbReference type="ARBA" id="ARBA00023274"/>
    </source>
</evidence>
<dbReference type="PROSITE" id="PS00701">
    <property type="entry name" value="RIBOSOMAL_L16_2"/>
    <property type="match status" value="1"/>
</dbReference>
<gene>
    <name evidence="16" type="ORF">CASFOL_028343</name>
</gene>
<dbReference type="SUPFAM" id="SSF56047">
    <property type="entry name" value="Ribosomal protein S8"/>
    <property type="match status" value="1"/>
</dbReference>
<dbReference type="PROSITE" id="PS00053">
    <property type="entry name" value="RIBOSOMAL_S8"/>
    <property type="match status" value="1"/>
</dbReference>
<comment type="similarity">
    <text evidence="3 15">Belongs to the universal ribosomal protein uS8 family.</text>
</comment>
<comment type="similarity">
    <text evidence="5">Belongs to the universal ribosomal protein uL14 family.</text>
</comment>
<dbReference type="InterPro" id="IPR047873">
    <property type="entry name" value="Ribosomal_uL16"/>
</dbReference>
<sequence length="372" mass="42404">MKGISYRGNQICFGKYALQALEPAWITSRQIEAGRRAMTRNARRGGKIWVRIFPDKPVTVRPAETRMGSGKGSPEYWVAVVKPGRILYEMGGVTENIARRAILIAASKMPIRTQFIILTHLNVADNSGARELMCIRIIGASNRRYAHIGDVIVAVIKEAVPNMPLEKSEVVRAVIVRTCKELKRDSGMIIRYDDNAAVVIDQEGNPKGTRIFGAIPRELRQLNFTKIVSLAPEFIMGRDTIAEIITSIRNADMDRKRVVRIASTNITENIVKILFREGFIENVRKHREKNNYFLVLTLRHRRNRKRPYRNFLNLKRISRPGLRIYSNSQRIPRILGGMGIVILSTSRGIMTDREARLEGIGGEILCYIWFNY</sequence>
<dbReference type="CDD" id="cd00337">
    <property type="entry name" value="Ribosomal_uL14"/>
    <property type="match status" value="1"/>
</dbReference>
<dbReference type="InterPro" id="IPR000114">
    <property type="entry name" value="Ribosomal_uL16_bact-type"/>
</dbReference>
<dbReference type="SUPFAM" id="SSF54686">
    <property type="entry name" value="Ribosomal protein L16p/L10e"/>
    <property type="match status" value="1"/>
</dbReference>
<dbReference type="NCBIfam" id="TIGR01164">
    <property type="entry name" value="rplP_bact"/>
    <property type="match status" value="1"/>
</dbReference>
<dbReference type="InterPro" id="IPR036920">
    <property type="entry name" value="Ribosomal_uL16_sf"/>
</dbReference>
<proteinExistence type="inferred from homology"/>
<name>A0ABD3CDH7_9LAMI</name>
<evidence type="ECO:0000313" key="16">
    <source>
        <dbReference type="EMBL" id="KAL3627928.1"/>
    </source>
</evidence>
<dbReference type="Pfam" id="PF00410">
    <property type="entry name" value="Ribosomal_S8"/>
    <property type="match status" value="1"/>
</dbReference>
<dbReference type="HAMAP" id="MF_01367">
    <property type="entry name" value="Ribosomal_uL14"/>
    <property type="match status" value="1"/>
</dbReference>
<dbReference type="FunFam" id="3.30.1370.30:FF:000004">
    <property type="entry name" value="30S ribosomal protein S8, chloroplastic"/>
    <property type="match status" value="1"/>
</dbReference>
<dbReference type="InterPro" id="IPR047863">
    <property type="entry name" value="Ribosomal_uS8_CS"/>
</dbReference>
<evidence type="ECO:0000256" key="9">
    <source>
        <dbReference type="ARBA" id="ARBA00022884"/>
    </source>
</evidence>
<keyword evidence="17" id="KW-1185">Reference proteome</keyword>
<dbReference type="PROSITE" id="PS00049">
    <property type="entry name" value="RIBOSOMAL_L14"/>
    <property type="match status" value="1"/>
</dbReference>
<dbReference type="Pfam" id="PF00252">
    <property type="entry name" value="Ribosomal_L16"/>
    <property type="match status" value="1"/>
</dbReference>
<dbReference type="SMART" id="SM01374">
    <property type="entry name" value="Ribosomal_L14"/>
    <property type="match status" value="1"/>
</dbReference>
<keyword evidence="8" id="KW-0699">rRNA-binding</keyword>
<dbReference type="Proteomes" id="UP001632038">
    <property type="component" value="Unassembled WGS sequence"/>
</dbReference>
<dbReference type="CDD" id="cd01433">
    <property type="entry name" value="Ribosomal_L16_L10e"/>
    <property type="match status" value="1"/>
</dbReference>
<dbReference type="InterPro" id="IPR019972">
    <property type="entry name" value="Ribosomal_uL14_CS"/>
</dbReference>
<dbReference type="GO" id="GO:0005840">
    <property type="term" value="C:ribosome"/>
    <property type="evidence" value="ECO:0007669"/>
    <property type="project" value="UniProtKB-KW"/>
</dbReference>
<dbReference type="InterPro" id="IPR016180">
    <property type="entry name" value="Ribosomal_uL16_dom"/>
</dbReference>
<dbReference type="InterPro" id="IPR035987">
    <property type="entry name" value="Ribosomal_uS8_sf"/>
</dbReference>
<dbReference type="InterPro" id="IPR020798">
    <property type="entry name" value="Ribosomal_uL16_CS"/>
</dbReference>
<dbReference type="InterPro" id="IPR036853">
    <property type="entry name" value="Ribosomal_uL14_sf"/>
</dbReference>